<dbReference type="OrthoDB" id="10254713at2759"/>
<dbReference type="Proteomes" id="UP000579904">
    <property type="component" value="Unassembled WGS sequence"/>
</dbReference>
<name>A0A7L3N9C7_9AVES</name>
<accession>A0A7L3N9C7</accession>
<feature type="non-terminal residue" evidence="11">
    <location>
        <position position="1"/>
    </location>
</feature>
<keyword evidence="4" id="KW-0963">Cytoplasm</keyword>
<gene>
    <name evidence="11" type="primary">Iqcg</name>
    <name evidence="11" type="ORF">OREMEL_R03159</name>
</gene>
<evidence type="ECO:0000256" key="3">
    <source>
        <dbReference type="ARBA" id="ARBA00013738"/>
    </source>
</evidence>
<evidence type="ECO:0000313" key="11">
    <source>
        <dbReference type="EMBL" id="NXU75093.1"/>
    </source>
</evidence>
<keyword evidence="7" id="KW-0206">Cytoskeleton</keyword>
<dbReference type="GO" id="GO:0036126">
    <property type="term" value="C:sperm flagellum"/>
    <property type="evidence" value="ECO:0007669"/>
    <property type="project" value="TreeGrafter"/>
</dbReference>
<evidence type="ECO:0000313" key="12">
    <source>
        <dbReference type="Proteomes" id="UP000579904"/>
    </source>
</evidence>
<keyword evidence="5" id="KW-0282">Flagellum</keyword>
<dbReference type="AlphaFoldDB" id="A0A7L3N9C7"/>
<proteinExistence type="inferred from homology"/>
<evidence type="ECO:0000256" key="8">
    <source>
        <dbReference type="ARBA" id="ARBA00023273"/>
    </source>
</evidence>
<evidence type="ECO:0000256" key="1">
    <source>
        <dbReference type="ARBA" id="ARBA00004611"/>
    </source>
</evidence>
<evidence type="ECO:0000256" key="9">
    <source>
        <dbReference type="ARBA" id="ARBA00032183"/>
    </source>
</evidence>
<feature type="non-terminal residue" evidence="11">
    <location>
        <position position="396"/>
    </location>
</feature>
<keyword evidence="12" id="KW-1185">Reference proteome</keyword>
<comment type="subcellular location">
    <subcellularLocation>
        <location evidence="1">Cytoplasm</location>
        <location evidence="1">Cytoskeleton</location>
        <location evidence="1">Flagellum axoneme</location>
    </subcellularLocation>
</comment>
<dbReference type="GO" id="GO:0007288">
    <property type="term" value="P:sperm axoneme assembly"/>
    <property type="evidence" value="ECO:0007669"/>
    <property type="project" value="TreeGrafter"/>
</dbReference>
<dbReference type="CDD" id="cd23766">
    <property type="entry name" value="IQCG"/>
    <property type="match status" value="1"/>
</dbReference>
<comment type="similarity">
    <text evidence="2">Belongs to the DRC9 family.</text>
</comment>
<evidence type="ECO:0000256" key="6">
    <source>
        <dbReference type="ARBA" id="ARBA00023069"/>
    </source>
</evidence>
<sequence>MEKLTHLEALMFTAVLEDCVEQLTILGYIMPVPCEGEANISHTGSQEMKEITETQRELDTTCQELMSARQGGGETVSSMSLKNIKDKQQVEKTEDIKSTRLRNMAMKHSALPEENLRKIQADRQYASDVITATMKELQEFGTFSSLTEANEREKAKKRKLHDSSIREAEGKKEIKALEKQLQAVKKETETELQNKDKMIAYLMDELEEIKAKTNMETHYLKRSTDLQVHQTQKKCRNAENILDKKIQELQSKTDQEIRVHMEIENFLRQQCKIVEEKLEYWMDKYDNDTNAKDEELDALKASRANNLEILQGVAEECQMFEETIISDRAEKEARRTQEEREALELKSTLKLQAWWRGTMVRRYLGPYEALKKKWEKYLKQKEEGKKDNTGAKKKKR</sequence>
<dbReference type="PANTHER" id="PTHR14871:SF1">
    <property type="entry name" value="DYNEIN REGULATORY COMPLEX PROTEIN 9"/>
    <property type="match status" value="1"/>
</dbReference>
<evidence type="ECO:0000256" key="2">
    <source>
        <dbReference type="ARBA" id="ARBA00008222"/>
    </source>
</evidence>
<dbReference type="GO" id="GO:0005737">
    <property type="term" value="C:cytoplasm"/>
    <property type="evidence" value="ECO:0007669"/>
    <property type="project" value="TreeGrafter"/>
</dbReference>
<evidence type="ECO:0000256" key="10">
    <source>
        <dbReference type="SAM" id="Coils"/>
    </source>
</evidence>
<dbReference type="InterPro" id="IPR000048">
    <property type="entry name" value="IQ_motif_EF-hand-BS"/>
</dbReference>
<dbReference type="PANTHER" id="PTHR14871">
    <property type="entry name" value="DYNEIN REGULATORY COMPLEX PROTEIN 9"/>
    <property type="match status" value="1"/>
</dbReference>
<evidence type="ECO:0000256" key="7">
    <source>
        <dbReference type="ARBA" id="ARBA00023212"/>
    </source>
</evidence>
<dbReference type="PROSITE" id="PS50096">
    <property type="entry name" value="IQ"/>
    <property type="match status" value="1"/>
</dbReference>
<dbReference type="InterPro" id="IPR042618">
    <property type="entry name" value="IQCG"/>
</dbReference>
<dbReference type="Pfam" id="PF00612">
    <property type="entry name" value="IQ"/>
    <property type="match status" value="1"/>
</dbReference>
<organism evidence="11 12">
    <name type="scientific">Oreotrochilus melanogaster</name>
    <dbReference type="NCBI Taxonomy" id="689266"/>
    <lineage>
        <taxon>Eukaryota</taxon>
        <taxon>Metazoa</taxon>
        <taxon>Chordata</taxon>
        <taxon>Craniata</taxon>
        <taxon>Vertebrata</taxon>
        <taxon>Euteleostomi</taxon>
        <taxon>Archelosauria</taxon>
        <taxon>Archosauria</taxon>
        <taxon>Dinosauria</taxon>
        <taxon>Saurischia</taxon>
        <taxon>Theropoda</taxon>
        <taxon>Coelurosauria</taxon>
        <taxon>Aves</taxon>
        <taxon>Neognathae</taxon>
        <taxon>Neoaves</taxon>
        <taxon>Strisores</taxon>
        <taxon>Apodiformes</taxon>
        <taxon>Trochilidae</taxon>
        <taxon>Oreotrochilus</taxon>
    </lineage>
</organism>
<reference evidence="11 12" key="1">
    <citation type="submission" date="2019-09" db="EMBL/GenBank/DDBJ databases">
        <title>Bird 10,000 Genomes (B10K) Project - Family phase.</title>
        <authorList>
            <person name="Zhang G."/>
        </authorList>
    </citation>
    <scope>NUCLEOTIDE SEQUENCE [LARGE SCALE GENOMIC DNA]</scope>
    <source>
        <strain evidence="11">OUT-0002</strain>
    </source>
</reference>
<protein>
    <recommendedName>
        <fullName evidence="3">Dynein regulatory complex protein 9</fullName>
    </recommendedName>
    <alternativeName>
        <fullName evidence="9">IQ domain-containing protein G</fullName>
    </alternativeName>
</protein>
<evidence type="ECO:0000256" key="4">
    <source>
        <dbReference type="ARBA" id="ARBA00022490"/>
    </source>
</evidence>
<comment type="caution">
    <text evidence="11">The sequence shown here is derived from an EMBL/GenBank/DDBJ whole genome shotgun (WGS) entry which is preliminary data.</text>
</comment>
<keyword evidence="8" id="KW-0966">Cell projection</keyword>
<dbReference type="EMBL" id="VZUB01004072">
    <property type="protein sequence ID" value="NXU75093.1"/>
    <property type="molecule type" value="Genomic_DNA"/>
</dbReference>
<keyword evidence="10" id="KW-0175">Coiled coil</keyword>
<evidence type="ECO:0000256" key="5">
    <source>
        <dbReference type="ARBA" id="ARBA00022846"/>
    </source>
</evidence>
<keyword evidence="6" id="KW-0969">Cilium</keyword>
<feature type="coiled-coil region" evidence="10">
    <location>
        <begin position="167"/>
        <end position="255"/>
    </location>
</feature>